<dbReference type="AlphaFoldDB" id="A0A6G3MHR3"/>
<name>A0A6G3MHR3_HENSL</name>
<evidence type="ECO:0000313" key="2">
    <source>
        <dbReference type="EMBL" id="NDJ93575.1"/>
    </source>
</evidence>
<dbReference type="EMBL" id="GHBP01004123">
    <property type="protein sequence ID" value="NDJ93575.1"/>
    <property type="molecule type" value="Transcribed_RNA"/>
</dbReference>
<dbReference type="InterPro" id="IPR013083">
    <property type="entry name" value="Znf_RING/FYVE/PHD"/>
</dbReference>
<protein>
    <submittedName>
        <fullName evidence="2">Nitric oxide synthase-interacting protein (Trinotate prediction)</fullName>
    </submittedName>
</protein>
<reference evidence="2" key="1">
    <citation type="submission" date="2018-11" db="EMBL/GenBank/DDBJ databases">
        <title>Henneguya salminicola genome and transcriptome.</title>
        <authorList>
            <person name="Yahalomi D."/>
            <person name="Atkinson S.D."/>
            <person name="Neuhof M."/>
            <person name="Chang E.S."/>
            <person name="Philippe H."/>
            <person name="Cartwright P."/>
            <person name="Bartholomew J.L."/>
            <person name="Huchon D."/>
        </authorList>
    </citation>
    <scope>NUCLEOTIDE SEQUENCE</scope>
    <source>
        <strain evidence="2">Hz1</strain>
        <tissue evidence="2">Whole</tissue>
    </source>
</reference>
<feature type="region of interest" description="Disordered" evidence="1">
    <location>
        <begin position="1"/>
        <end position="40"/>
    </location>
</feature>
<evidence type="ECO:0000256" key="1">
    <source>
        <dbReference type="SAM" id="MobiDB-lite"/>
    </source>
</evidence>
<dbReference type="GO" id="GO:0005634">
    <property type="term" value="C:nucleus"/>
    <property type="evidence" value="ECO:0007669"/>
    <property type="project" value="TreeGrafter"/>
</dbReference>
<accession>A0A6G3MHR3</accession>
<sequence length="191" mass="20856">MQKKRIKKESEEMDEKNKKRNEFLKSEEITKNVGKSQKPINTTPSLHSSATHLPCFWLPSLAPEAQEEAQKPISEIVTCPFTGKILKLSKMIDVKFSSLTGASDSLICAASGTILTTSTPCVVLATTGDVVTLQYVNKIIKKPGETYMKCPFTGQTLEDRDIIQLKCGGSWHASGGDTHTAKVVTPAMLIS</sequence>
<dbReference type="PANTHER" id="PTHR13063">
    <property type="entry name" value="ENOS INTERACTING PROTEIN"/>
    <property type="match status" value="1"/>
</dbReference>
<feature type="compositionally biased region" description="Basic and acidic residues" evidence="1">
    <location>
        <begin position="15"/>
        <end position="30"/>
    </location>
</feature>
<organism evidence="2">
    <name type="scientific">Henneguya salminicola</name>
    <name type="common">Myxosporean</name>
    <dbReference type="NCBI Taxonomy" id="69463"/>
    <lineage>
        <taxon>Eukaryota</taxon>
        <taxon>Metazoa</taxon>
        <taxon>Cnidaria</taxon>
        <taxon>Myxozoa</taxon>
        <taxon>Myxosporea</taxon>
        <taxon>Bivalvulida</taxon>
        <taxon>Platysporina</taxon>
        <taxon>Myxobolidae</taxon>
        <taxon>Henneguya</taxon>
    </lineage>
</organism>
<proteinExistence type="predicted"/>
<dbReference type="GO" id="GO:0061630">
    <property type="term" value="F:ubiquitin protein ligase activity"/>
    <property type="evidence" value="ECO:0007669"/>
    <property type="project" value="InterPro"/>
</dbReference>
<dbReference type="Gene3D" id="3.30.40.10">
    <property type="entry name" value="Zinc/RING finger domain, C3HC4 (zinc finger)"/>
    <property type="match status" value="1"/>
</dbReference>
<dbReference type="OrthoDB" id="116827at2759"/>
<dbReference type="InterPro" id="IPR016818">
    <property type="entry name" value="NOSIP"/>
</dbReference>
<dbReference type="PANTHER" id="PTHR13063:SF10">
    <property type="entry name" value="NITRIC OXIDE SYNTHASE-INTERACTING PROTEIN"/>
    <property type="match status" value="1"/>
</dbReference>